<comment type="caution">
    <text evidence="2">The sequence shown here is derived from an EMBL/GenBank/DDBJ whole genome shotgun (WGS) entry which is preliminary data.</text>
</comment>
<dbReference type="OrthoDB" id="4379079at2759"/>
<evidence type="ECO:0000313" key="3">
    <source>
        <dbReference type="Proteomes" id="UP000809789"/>
    </source>
</evidence>
<reference evidence="2" key="1">
    <citation type="submission" date="2021-07" db="EMBL/GenBank/DDBJ databases">
        <title>Elsinoe batatas strain:CRI-CJ2 Genome sequencing and assembly.</title>
        <authorList>
            <person name="Huang L."/>
        </authorList>
    </citation>
    <scope>NUCLEOTIDE SEQUENCE</scope>
    <source>
        <strain evidence="2">CRI-CJ2</strain>
    </source>
</reference>
<proteinExistence type="predicted"/>
<protein>
    <submittedName>
        <fullName evidence="2">Uncharacterized protein</fullName>
    </submittedName>
</protein>
<gene>
    <name evidence="2" type="ORF">KVT40_007917</name>
</gene>
<evidence type="ECO:0000313" key="2">
    <source>
        <dbReference type="EMBL" id="KAG8624850.1"/>
    </source>
</evidence>
<keyword evidence="3" id="KW-1185">Reference proteome</keyword>
<evidence type="ECO:0000256" key="1">
    <source>
        <dbReference type="SAM" id="MobiDB-lite"/>
    </source>
</evidence>
<dbReference type="Proteomes" id="UP000809789">
    <property type="component" value="Unassembled WGS sequence"/>
</dbReference>
<feature type="region of interest" description="Disordered" evidence="1">
    <location>
        <begin position="222"/>
        <end position="241"/>
    </location>
</feature>
<name>A0A8K0KZR1_9PEZI</name>
<organism evidence="2 3">
    <name type="scientific">Elsinoe batatas</name>
    <dbReference type="NCBI Taxonomy" id="2601811"/>
    <lineage>
        <taxon>Eukaryota</taxon>
        <taxon>Fungi</taxon>
        <taxon>Dikarya</taxon>
        <taxon>Ascomycota</taxon>
        <taxon>Pezizomycotina</taxon>
        <taxon>Dothideomycetes</taxon>
        <taxon>Dothideomycetidae</taxon>
        <taxon>Myriangiales</taxon>
        <taxon>Elsinoaceae</taxon>
        <taxon>Elsinoe</taxon>
    </lineage>
</organism>
<feature type="compositionally biased region" description="Polar residues" evidence="1">
    <location>
        <begin position="228"/>
        <end position="241"/>
    </location>
</feature>
<feature type="region of interest" description="Disordered" evidence="1">
    <location>
        <begin position="1"/>
        <end position="22"/>
    </location>
</feature>
<sequence>MARSLQTDATTEDTKSAATDLEPPTRVLVQTLPCLLPEGKNSFERKDAMLDQICLFYWNRTSEYQKFRLYMHKVEFAYANRKCFFLVDHGECADGDHVPVMSYEWTGDAFVSRPQLAAHPKVQKVLSSKVPFNPPPRGREPEQTPVRKAVRRMLRNLDRIPLEDLEYMRAHEEDQEWLRTHVRPRLWENFVYQRDHCFAYNEGDEFDAFEVDGVVIEKEDMTPALKPGSSTSTPKIVALTS</sequence>
<dbReference type="EMBL" id="JAESVG020000009">
    <property type="protein sequence ID" value="KAG8624850.1"/>
    <property type="molecule type" value="Genomic_DNA"/>
</dbReference>
<accession>A0A8K0KZR1</accession>
<dbReference type="AlphaFoldDB" id="A0A8K0KZR1"/>